<accession>A0ABS7G6W9</accession>
<feature type="region of interest" description="Disordered" evidence="1">
    <location>
        <begin position="1275"/>
        <end position="1294"/>
    </location>
</feature>
<name>A0ABS7G6W9_9BACT</name>
<gene>
    <name evidence="3" type="ORF">K1Y79_01070</name>
</gene>
<evidence type="ECO:0000313" key="3">
    <source>
        <dbReference type="EMBL" id="MBW8682910.1"/>
    </source>
</evidence>
<feature type="compositionally biased region" description="Basic and acidic residues" evidence="1">
    <location>
        <begin position="277"/>
        <end position="289"/>
    </location>
</feature>
<feature type="compositionally biased region" description="Basic and acidic residues" evidence="1">
    <location>
        <begin position="848"/>
        <end position="865"/>
    </location>
</feature>
<feature type="compositionally biased region" description="Basic and acidic residues" evidence="1">
    <location>
        <begin position="914"/>
        <end position="923"/>
    </location>
</feature>
<evidence type="ECO:0000313" key="4">
    <source>
        <dbReference type="Proteomes" id="UP000812961"/>
    </source>
</evidence>
<feature type="compositionally biased region" description="Gly residues" evidence="1">
    <location>
        <begin position="887"/>
        <end position="913"/>
    </location>
</feature>
<dbReference type="EMBL" id="JAICCF010000001">
    <property type="protein sequence ID" value="MBW8682910.1"/>
    <property type="molecule type" value="Genomic_DNA"/>
</dbReference>
<feature type="region of interest" description="Disordered" evidence="1">
    <location>
        <begin position="81"/>
        <end position="163"/>
    </location>
</feature>
<feature type="compositionally biased region" description="Low complexity" evidence="1">
    <location>
        <begin position="81"/>
        <end position="107"/>
    </location>
</feature>
<feature type="domain" description="eCIS core" evidence="2">
    <location>
        <begin position="177"/>
        <end position="253"/>
    </location>
</feature>
<feature type="region of interest" description="Disordered" evidence="1">
    <location>
        <begin position="252"/>
        <end position="316"/>
    </location>
</feature>
<feature type="region of interest" description="Disordered" evidence="1">
    <location>
        <begin position="569"/>
        <end position="588"/>
    </location>
</feature>
<feature type="region of interest" description="Disordered" evidence="1">
    <location>
        <begin position="1"/>
        <end position="38"/>
    </location>
</feature>
<dbReference type="Pfam" id="PF13699">
    <property type="entry name" value="eCIS_core"/>
    <property type="match status" value="1"/>
</dbReference>
<comment type="caution">
    <text evidence="3">The sequence shown here is derived from an EMBL/GenBank/DDBJ whole genome shotgun (WGS) entry which is preliminary data.</text>
</comment>
<reference evidence="3 4" key="1">
    <citation type="submission" date="2021-08" db="EMBL/GenBank/DDBJ databases">
        <title>The genome sequence of Chitinophaga sp. B61.</title>
        <authorList>
            <person name="Zhang X."/>
        </authorList>
    </citation>
    <scope>NUCLEOTIDE SEQUENCE [LARGE SCALE GENOMIC DNA]</scope>
    <source>
        <strain evidence="3 4">B61</strain>
    </source>
</reference>
<evidence type="ECO:0000256" key="1">
    <source>
        <dbReference type="SAM" id="MobiDB-lite"/>
    </source>
</evidence>
<dbReference type="InterPro" id="IPR025295">
    <property type="entry name" value="eCIS_core_dom"/>
</dbReference>
<proteinExistence type="predicted"/>
<sequence>MIKATDNKSKTSKAKPQAAGGSFFSREKGTDSAFLRETATSEEPFFVQRKLTIGKPDDHYEKQADQVADKVVQRMSQPQVQASAVAPAVVSKVSAGAVPSSAAQSGAMQMKEQDKKDEDIQPEDKRLQRKPIFDSMGDPPDDIQKKESSNAQANDTKVAGGNSLEQRLQQTKGSGFPLPSDTRTAMESSMGADFSGVRVHTGKEAAALSNDLQAQAFTHGNDIYFNDNKFDATSSTGRHLLAHELTHTIQQGASVQRKVAEADTEQKQDTQSAVTGHKQEDATLQKKVESTPSVSADTIQRAPANTGGGVPPAASGEVVDISSGTFNPSANLLEAIKGADKRKGLDVSISGGKIAGAGVMKVREKDGVLESLRNAYLPLNMPMFSAANPMLAVRLANGQISGFGTIGKNDAPEAIPQWLRKNGKALGWLTGIDVENVLSKATNTFENGVFTFTLNGTKVKVGGFASATMDLGFENMKPSAHVVAEMDIHGVAKGNLDITLAEDKMSGEGAFGVSFKGFSGEVAAKFQEGVLDVKGTVQYTGDKLSGSLTLVMTDKQTADNFAVTTLGGTPAAQAEPPGAVPAPAEGKGPRGMAGVGNLTFSLTEWFAGSVNVIVDGKGCVTVVGKIAPPKEIVLFQQKDYTKELFKLEARAAYGLPVVGNVFVFANMALIALAKVGPAKIYNIEVEGTYSNNPDIAKSITLSGSLNMSAYAGLRLRAEGGAGVELLGHDLKVGVGLNADAGVKGYVDARPTIGYRDPGEFFFKGHMEIAAQPFLGLSGDLFVEVDSPWWSPLPDKKWTWPIGALEYPLPGEFGIGADMEYVLGSGKVPEVTFSEAKFDGTKFMTDLVNDHVPQKGGGGEKDKQGKFTDGGGAGAAPAAGAPPPAGAGQPGAGAGKPGAGGPPAKGSGGSTGGGKGKDKDGAKADPEQMKNFAAAMQKVKALEGHKPMTREEITGAIDSIKKQHNTPGIAFKPQGTDLWIVTGTLKGQPNKQSVKVKAIMKPGDDKEKKGDEKDKQKKLTAGLQAIDAAEKQYLNNEGGGIKREEAEKVAATVKGGHPVFKSITVIDGGTRWDYSYVQAAQIKPGEPKATPKKEEFLALAKAHFGTEKFTVRDYTIFAGKHGLTGHAHRNWRKEWVANGILFKQVSPKGDKDPYQDLCFENIFKEKHRDVDFDRRSTYGYSNPDKDSKPGREIIKKSLIKEAQYGWVAGKENDPAYLRSAEARYKCERSGEIVTYKNIVLGHAGTEGASEHWNRVGHTQHKKDNVIWNSDPGNYWGVESPKASQESSKKAPRYNDPIPNVSHDMWWNDSHADYFKKHLK</sequence>
<feature type="region of interest" description="Disordered" evidence="1">
    <location>
        <begin position="848"/>
        <end position="923"/>
    </location>
</feature>
<dbReference type="RefSeq" id="WP_220248144.1">
    <property type="nucleotide sequence ID" value="NZ_JAICCF010000001.1"/>
</dbReference>
<protein>
    <submittedName>
        <fullName evidence="3">DUF4157 domain-containing protein</fullName>
    </submittedName>
</protein>
<feature type="compositionally biased region" description="Basic and acidic residues" evidence="1">
    <location>
        <begin position="111"/>
        <end position="126"/>
    </location>
</feature>
<organism evidence="3 4">
    <name type="scientific">Chitinophaga rhizophila</name>
    <dbReference type="NCBI Taxonomy" id="2866212"/>
    <lineage>
        <taxon>Bacteria</taxon>
        <taxon>Pseudomonadati</taxon>
        <taxon>Bacteroidota</taxon>
        <taxon>Chitinophagia</taxon>
        <taxon>Chitinophagales</taxon>
        <taxon>Chitinophagaceae</taxon>
        <taxon>Chitinophaga</taxon>
    </lineage>
</organism>
<keyword evidence="4" id="KW-1185">Reference proteome</keyword>
<feature type="compositionally biased region" description="Basic and acidic residues" evidence="1">
    <location>
        <begin position="258"/>
        <end position="268"/>
    </location>
</feature>
<evidence type="ECO:0000259" key="2">
    <source>
        <dbReference type="Pfam" id="PF13699"/>
    </source>
</evidence>
<dbReference type="Proteomes" id="UP000812961">
    <property type="component" value="Unassembled WGS sequence"/>
</dbReference>
<feature type="compositionally biased region" description="Low complexity" evidence="1">
    <location>
        <begin position="570"/>
        <end position="586"/>
    </location>
</feature>